<evidence type="ECO:0000256" key="3">
    <source>
        <dbReference type="ARBA" id="ARBA00022840"/>
    </source>
</evidence>
<dbReference type="AlphaFoldDB" id="A0A9Q4GIN8"/>
<keyword evidence="9" id="KW-1185">Reference proteome</keyword>
<comment type="function">
    <text evidence="5">Catalyzes the ATP-dependent conversion of 5-aminoimidazole ribonucleotide (AIR) and HCO(3)(-) to N5-carboxyaminoimidazole ribonucleotide (N5-CAIR).</text>
</comment>
<name>A0A9Q4GIN8_9EURY</name>
<dbReference type="EC" id="6.3.4.18" evidence="5 6"/>
<keyword evidence="3 5" id="KW-0067">ATP-binding</keyword>
<dbReference type="InterPro" id="IPR054350">
    <property type="entry name" value="PurT/PurK_preATP-grasp"/>
</dbReference>
<dbReference type="GO" id="GO:0006189">
    <property type="term" value="P:'de novo' IMP biosynthetic process"/>
    <property type="evidence" value="ECO:0007669"/>
    <property type="project" value="UniProtKB-UniRule"/>
</dbReference>
<dbReference type="Gene3D" id="3.30.470.20">
    <property type="entry name" value="ATP-grasp fold, B domain"/>
    <property type="match status" value="1"/>
</dbReference>
<feature type="binding site" evidence="5">
    <location>
        <begin position="182"/>
        <end position="185"/>
    </location>
    <ligand>
        <name>ATP</name>
        <dbReference type="ChEBI" id="CHEBI:30616"/>
    </ligand>
</feature>
<dbReference type="Pfam" id="PF22660">
    <property type="entry name" value="RS_preATP-grasp-like"/>
    <property type="match status" value="1"/>
</dbReference>
<comment type="similarity">
    <text evidence="5 6">Belongs to the PurK/PurT family.</text>
</comment>
<dbReference type="SUPFAM" id="SSF56059">
    <property type="entry name" value="Glutathione synthetase ATP-binding domain-like"/>
    <property type="match status" value="1"/>
</dbReference>
<dbReference type="Gene3D" id="3.30.1490.20">
    <property type="entry name" value="ATP-grasp fold, A domain"/>
    <property type="match status" value="1"/>
</dbReference>
<evidence type="ECO:0000256" key="5">
    <source>
        <dbReference type="HAMAP-Rule" id="MF_01928"/>
    </source>
</evidence>
<feature type="binding site" evidence="5">
    <location>
        <position position="108"/>
    </location>
    <ligand>
        <name>ATP</name>
        <dbReference type="ChEBI" id="CHEBI:30616"/>
    </ligand>
</feature>
<accession>A0A9Q4GIN8</accession>
<dbReference type="InterPro" id="IPR016185">
    <property type="entry name" value="PreATP-grasp_dom_sf"/>
</dbReference>
<feature type="binding site" evidence="5">
    <location>
        <position position="212"/>
    </location>
    <ligand>
        <name>ATP</name>
        <dbReference type="ChEBI" id="CHEBI:30616"/>
    </ligand>
</feature>
<comment type="caution">
    <text evidence="8">The sequence shown here is derived from an EMBL/GenBank/DDBJ whole genome shotgun (WGS) entry which is preliminary data.</text>
</comment>
<proteinExistence type="inferred from homology"/>
<comment type="function">
    <text evidence="6">Catalyzes the ATP-dependent conversion of 5-aminoimidazole ribonucleotide (AIR) and HCO(3)- to N5-carboxyaminoimidazole ribonucleotide (N5-CAIR).</text>
</comment>
<dbReference type="InterPro" id="IPR011761">
    <property type="entry name" value="ATP-grasp"/>
</dbReference>
<dbReference type="InterPro" id="IPR003135">
    <property type="entry name" value="ATP-grasp_carboxylate-amine"/>
</dbReference>
<dbReference type="SUPFAM" id="SSF51246">
    <property type="entry name" value="Rudiment single hybrid motif"/>
    <property type="match status" value="1"/>
</dbReference>
<dbReference type="InterPro" id="IPR040686">
    <property type="entry name" value="PurK_C"/>
</dbReference>
<organism evidence="8 9">
    <name type="scientific">Halorutilus salinus</name>
    <dbReference type="NCBI Taxonomy" id="2487751"/>
    <lineage>
        <taxon>Archaea</taxon>
        <taxon>Methanobacteriati</taxon>
        <taxon>Methanobacteriota</taxon>
        <taxon>Stenosarchaea group</taxon>
        <taxon>Halobacteria</taxon>
        <taxon>Halorutilales</taxon>
        <taxon>Halorutilaceae</taxon>
        <taxon>Halorutilus</taxon>
    </lineage>
</organism>
<reference evidence="8" key="1">
    <citation type="submission" date="2022-09" db="EMBL/GenBank/DDBJ databases">
        <title>Haloadaptaus new haloarchaeum isolated from saline soil.</title>
        <authorList>
            <person name="Duran-Viseras A."/>
            <person name="Sanchez-Porro C."/>
            <person name="Ventosa A."/>
        </authorList>
    </citation>
    <scope>NUCLEOTIDE SEQUENCE</scope>
    <source>
        <strain evidence="8">F3-133</strain>
    </source>
</reference>
<dbReference type="InterPro" id="IPR011054">
    <property type="entry name" value="Rudment_hybrid_motif"/>
</dbReference>
<evidence type="ECO:0000259" key="7">
    <source>
        <dbReference type="PROSITE" id="PS50975"/>
    </source>
</evidence>
<evidence type="ECO:0000256" key="4">
    <source>
        <dbReference type="ARBA" id="ARBA00022842"/>
    </source>
</evidence>
<evidence type="ECO:0000256" key="2">
    <source>
        <dbReference type="ARBA" id="ARBA00022755"/>
    </source>
</evidence>
<sequence length="379" mass="41100">MRLTHEPTTLGVVGGGQLCRMLAEAASPLGVEVVFVDPTPDAPASAVARDQIVGGFDDTDAVTRLAHRVDGLTYDIELADPDGVEAAVEEAGVPVHPDPDTLRTIQDKYVQKEALVENGVPVPEYRAVETVDDLADTADALGLPLMLKAREGGYDGRGNYPVKTRDDFEDAVEALEGRMMAEEFVDYDRELSVIAVQGDGETTLFPTTETVHRDEILRRTVSPARTDETTLKRARGVAHDVLGTMDGRGVYGIEMFEDGDEVMVNEIAPRPHNSGHWTIEGARTSQFEQHVRAVIGAPLGSTALRDKTVSVNILGETGARDVSLAGVDSLLASGADLHWYGKREERPLRKMGHFTLTGDDTDELMSKADELHDGLRFEG</sequence>
<dbReference type="Pfam" id="PF17769">
    <property type="entry name" value="PurK_C"/>
    <property type="match status" value="1"/>
</dbReference>
<comment type="subunit">
    <text evidence="5">Homodimer.</text>
</comment>
<comment type="caution">
    <text evidence="5">Lacks conserved residue(s) required for the propagation of feature annotation.</text>
</comment>
<feature type="domain" description="ATP-grasp" evidence="7">
    <location>
        <begin position="112"/>
        <end position="295"/>
    </location>
</feature>
<evidence type="ECO:0000256" key="1">
    <source>
        <dbReference type="ARBA" id="ARBA00022741"/>
    </source>
</evidence>
<keyword evidence="4" id="KW-0460">Magnesium</keyword>
<dbReference type="InterPro" id="IPR013815">
    <property type="entry name" value="ATP_grasp_subdomain_1"/>
</dbReference>
<dbReference type="EMBL" id="RKLV01000003">
    <property type="protein sequence ID" value="MCX2818466.1"/>
    <property type="molecule type" value="Genomic_DNA"/>
</dbReference>
<dbReference type="GO" id="GO:0004638">
    <property type="term" value="F:phosphoribosylaminoimidazole carboxylase activity"/>
    <property type="evidence" value="ECO:0007669"/>
    <property type="project" value="InterPro"/>
</dbReference>
<dbReference type="NCBIfam" id="NF004679">
    <property type="entry name" value="PRK06019.1-5"/>
    <property type="match status" value="1"/>
</dbReference>
<evidence type="ECO:0000256" key="6">
    <source>
        <dbReference type="RuleBase" id="RU361200"/>
    </source>
</evidence>
<comment type="catalytic activity">
    <reaction evidence="5 6">
        <text>5-amino-1-(5-phospho-beta-D-ribosyl)imidazole + hydrogencarbonate + ATP = 5-carboxyamino-1-(5-phospho-D-ribosyl)imidazole + ADP + phosphate + 2 H(+)</text>
        <dbReference type="Rhea" id="RHEA:19317"/>
        <dbReference type="ChEBI" id="CHEBI:15378"/>
        <dbReference type="ChEBI" id="CHEBI:17544"/>
        <dbReference type="ChEBI" id="CHEBI:30616"/>
        <dbReference type="ChEBI" id="CHEBI:43474"/>
        <dbReference type="ChEBI" id="CHEBI:58730"/>
        <dbReference type="ChEBI" id="CHEBI:137981"/>
        <dbReference type="ChEBI" id="CHEBI:456216"/>
        <dbReference type="EC" id="6.3.4.18"/>
    </reaction>
</comment>
<dbReference type="GO" id="GO:0005524">
    <property type="term" value="F:ATP binding"/>
    <property type="evidence" value="ECO:0007669"/>
    <property type="project" value="UniProtKB-UniRule"/>
</dbReference>
<feature type="binding site" evidence="5">
    <location>
        <position position="190"/>
    </location>
    <ligand>
        <name>ATP</name>
        <dbReference type="ChEBI" id="CHEBI:30616"/>
    </ligand>
</feature>
<feature type="binding site" evidence="5">
    <location>
        <position position="148"/>
    </location>
    <ligand>
        <name>ATP</name>
        <dbReference type="ChEBI" id="CHEBI:30616"/>
    </ligand>
</feature>
<keyword evidence="1 5" id="KW-0547">Nucleotide-binding</keyword>
<gene>
    <name evidence="5 6" type="primary">purK</name>
    <name evidence="8" type="ORF">EGH25_03745</name>
</gene>
<dbReference type="SUPFAM" id="SSF52440">
    <property type="entry name" value="PreATP-grasp domain"/>
    <property type="match status" value="1"/>
</dbReference>
<dbReference type="PROSITE" id="PS50975">
    <property type="entry name" value="ATP_GRASP"/>
    <property type="match status" value="1"/>
</dbReference>
<protein>
    <recommendedName>
        <fullName evidence="5 6">N5-carboxyaminoimidazole ribonucleotide synthase</fullName>
        <shortName evidence="5 6">N5-CAIR synthase</shortName>
        <ecNumber evidence="5 6">6.3.4.18</ecNumber>
    </recommendedName>
    <alternativeName>
        <fullName evidence="5 6">5-(carboxyamino)imidazole ribonucleotide synthetase</fullName>
    </alternativeName>
</protein>
<dbReference type="RefSeq" id="WP_266086310.1">
    <property type="nucleotide sequence ID" value="NZ_RKLV01000003.1"/>
</dbReference>
<dbReference type="GO" id="GO:0046872">
    <property type="term" value="F:metal ion binding"/>
    <property type="evidence" value="ECO:0007669"/>
    <property type="project" value="InterPro"/>
</dbReference>
<dbReference type="Proteomes" id="UP001149411">
    <property type="component" value="Unassembled WGS sequence"/>
</dbReference>
<dbReference type="InterPro" id="IPR005875">
    <property type="entry name" value="PurK"/>
</dbReference>
<keyword evidence="2 5" id="KW-0658">Purine biosynthesis</keyword>
<dbReference type="NCBIfam" id="TIGR01161">
    <property type="entry name" value="purK"/>
    <property type="match status" value="1"/>
</dbReference>
<dbReference type="Gene3D" id="3.40.50.20">
    <property type="match status" value="1"/>
</dbReference>
<dbReference type="HAMAP" id="MF_01928">
    <property type="entry name" value="PurK"/>
    <property type="match status" value="1"/>
</dbReference>
<feature type="binding site" evidence="5">
    <location>
        <begin position="265"/>
        <end position="266"/>
    </location>
    <ligand>
        <name>ATP</name>
        <dbReference type="ChEBI" id="CHEBI:30616"/>
    </ligand>
</feature>
<dbReference type="Pfam" id="PF02222">
    <property type="entry name" value="ATP-grasp"/>
    <property type="match status" value="1"/>
</dbReference>
<dbReference type="PANTHER" id="PTHR11609">
    <property type="entry name" value="PURINE BIOSYNTHESIS PROTEIN 6/7, PUR6/7"/>
    <property type="match status" value="1"/>
</dbReference>
<keyword evidence="5 6" id="KW-0436">Ligase</keyword>
<evidence type="ECO:0000313" key="8">
    <source>
        <dbReference type="EMBL" id="MCX2818466.1"/>
    </source>
</evidence>
<dbReference type="PANTHER" id="PTHR11609:SF5">
    <property type="entry name" value="PHOSPHORIBOSYLAMINOIMIDAZOLE CARBOXYLASE"/>
    <property type="match status" value="1"/>
</dbReference>
<comment type="pathway">
    <text evidence="5 6">Purine metabolism; IMP biosynthesis via de novo pathway; 5-amino-1-(5-phospho-D-ribosyl)imidazole-4-carboxylate from 5-amino-1-(5-phospho-D-ribosyl)imidazole (N5-CAIR route): step 1/2.</text>
</comment>
<evidence type="ECO:0000313" key="9">
    <source>
        <dbReference type="Proteomes" id="UP001149411"/>
    </source>
</evidence>
<dbReference type="GO" id="GO:0034028">
    <property type="term" value="F:5-(carboxyamino)imidazole ribonucleotide synthase activity"/>
    <property type="evidence" value="ECO:0007669"/>
    <property type="project" value="UniProtKB-UniRule"/>
</dbReference>